<comment type="caution">
    <text evidence="15">The sequence shown here is derived from an EMBL/GenBank/DDBJ whole genome shotgun (WGS) entry which is preliminary data.</text>
</comment>
<name>A0A8T2J168_9PIPI</name>
<evidence type="ECO:0000256" key="8">
    <source>
        <dbReference type="ARBA" id="ARBA00022989"/>
    </source>
</evidence>
<organism evidence="15 16">
    <name type="scientific">Hymenochirus boettgeri</name>
    <name type="common">Congo dwarf clawed frog</name>
    <dbReference type="NCBI Taxonomy" id="247094"/>
    <lineage>
        <taxon>Eukaryota</taxon>
        <taxon>Metazoa</taxon>
        <taxon>Chordata</taxon>
        <taxon>Craniata</taxon>
        <taxon>Vertebrata</taxon>
        <taxon>Euteleostomi</taxon>
        <taxon>Amphibia</taxon>
        <taxon>Batrachia</taxon>
        <taxon>Anura</taxon>
        <taxon>Pipoidea</taxon>
        <taxon>Pipidae</taxon>
        <taxon>Pipinae</taxon>
        <taxon>Hymenochirus</taxon>
    </lineage>
</organism>
<dbReference type="GO" id="GO:0007156">
    <property type="term" value="P:homophilic cell adhesion via plasma membrane adhesion molecules"/>
    <property type="evidence" value="ECO:0007669"/>
    <property type="project" value="InterPro"/>
</dbReference>
<dbReference type="Gene3D" id="2.60.40.60">
    <property type="entry name" value="Cadherins"/>
    <property type="match status" value="6"/>
</dbReference>
<dbReference type="SUPFAM" id="SSF49313">
    <property type="entry name" value="Cadherin-like"/>
    <property type="match status" value="6"/>
</dbReference>
<dbReference type="PANTHER" id="PTHR24028">
    <property type="entry name" value="CADHERIN-87A"/>
    <property type="match status" value="1"/>
</dbReference>
<reference evidence="15" key="1">
    <citation type="thesis" date="2020" institute="ProQuest LLC" country="789 East Eisenhower Parkway, Ann Arbor, MI, USA">
        <title>Comparative Genomics and Chromosome Evolution.</title>
        <authorList>
            <person name="Mudd A.B."/>
        </authorList>
    </citation>
    <scope>NUCLEOTIDE SEQUENCE</scope>
    <source>
        <strain evidence="15">Female2</strain>
        <tissue evidence="15">Blood</tissue>
    </source>
</reference>
<dbReference type="PANTHER" id="PTHR24028:SF332">
    <property type="entry name" value="PROTOCADHERIN GAMMA-B5"/>
    <property type="match status" value="1"/>
</dbReference>
<feature type="non-terminal residue" evidence="15">
    <location>
        <position position="794"/>
    </location>
</feature>
<dbReference type="PROSITE" id="PS50268">
    <property type="entry name" value="CADHERIN_2"/>
    <property type="match status" value="6"/>
</dbReference>
<evidence type="ECO:0000259" key="14">
    <source>
        <dbReference type="PROSITE" id="PS50268"/>
    </source>
</evidence>
<dbReference type="InterPro" id="IPR032455">
    <property type="entry name" value="Cadherin_C"/>
</dbReference>
<evidence type="ECO:0000256" key="4">
    <source>
        <dbReference type="ARBA" id="ARBA00022729"/>
    </source>
</evidence>
<evidence type="ECO:0000256" key="7">
    <source>
        <dbReference type="ARBA" id="ARBA00022889"/>
    </source>
</evidence>
<keyword evidence="3 13" id="KW-0812">Transmembrane</keyword>
<dbReference type="FunFam" id="2.60.40.60:FF:000002">
    <property type="entry name" value="Protocadherin alpha 2"/>
    <property type="match status" value="1"/>
</dbReference>
<dbReference type="CDD" id="cd11304">
    <property type="entry name" value="Cadherin_repeat"/>
    <property type="match status" value="6"/>
</dbReference>
<dbReference type="Pfam" id="PF00028">
    <property type="entry name" value="Cadherin"/>
    <property type="match status" value="5"/>
</dbReference>
<proteinExistence type="predicted"/>
<evidence type="ECO:0000256" key="11">
    <source>
        <dbReference type="ARBA" id="ARBA00074462"/>
    </source>
</evidence>
<dbReference type="GO" id="GO:0005509">
    <property type="term" value="F:calcium ion binding"/>
    <property type="evidence" value="ECO:0007669"/>
    <property type="project" value="UniProtKB-UniRule"/>
</dbReference>
<dbReference type="InterPro" id="IPR015919">
    <property type="entry name" value="Cadherin-like_sf"/>
</dbReference>
<dbReference type="Pfam" id="PF08266">
    <property type="entry name" value="Cadherin_2"/>
    <property type="match status" value="1"/>
</dbReference>
<feature type="domain" description="Cadherin" evidence="14">
    <location>
        <begin position="28"/>
        <end position="134"/>
    </location>
</feature>
<dbReference type="GO" id="GO:0005886">
    <property type="term" value="C:plasma membrane"/>
    <property type="evidence" value="ECO:0007669"/>
    <property type="project" value="UniProtKB-SubCell"/>
</dbReference>
<evidence type="ECO:0000256" key="1">
    <source>
        <dbReference type="ARBA" id="ARBA00004251"/>
    </source>
</evidence>
<dbReference type="OrthoDB" id="6252479at2759"/>
<dbReference type="SMART" id="SM00112">
    <property type="entry name" value="CA"/>
    <property type="match status" value="6"/>
</dbReference>
<evidence type="ECO:0000256" key="3">
    <source>
        <dbReference type="ARBA" id="ARBA00022692"/>
    </source>
</evidence>
<feature type="transmembrane region" description="Helical" evidence="13">
    <location>
        <begin position="685"/>
        <end position="709"/>
    </location>
</feature>
<dbReference type="InterPro" id="IPR013164">
    <property type="entry name" value="Cadherin_N"/>
</dbReference>
<keyword evidence="16" id="KW-1185">Reference proteome</keyword>
<feature type="domain" description="Cadherin" evidence="14">
    <location>
        <begin position="453"/>
        <end position="560"/>
    </location>
</feature>
<dbReference type="FunFam" id="2.60.40.60:FF:000185">
    <property type="entry name" value="Protocadherin 2 alpha c"/>
    <property type="match status" value="1"/>
</dbReference>
<accession>A0A8T2J168</accession>
<dbReference type="FunFam" id="2.60.40.60:FF:000018">
    <property type="entry name" value="Protocadherin gamma c3"/>
    <property type="match status" value="1"/>
</dbReference>
<evidence type="ECO:0000256" key="5">
    <source>
        <dbReference type="ARBA" id="ARBA00022737"/>
    </source>
</evidence>
<feature type="domain" description="Cadherin" evidence="14">
    <location>
        <begin position="243"/>
        <end position="347"/>
    </location>
</feature>
<feature type="domain" description="Cadherin" evidence="14">
    <location>
        <begin position="576"/>
        <end position="672"/>
    </location>
</feature>
<keyword evidence="2" id="KW-1003">Cell membrane</keyword>
<comment type="subcellular location">
    <subcellularLocation>
        <location evidence="1">Cell membrane</location>
        <topology evidence="1">Single-pass type I membrane protein</topology>
    </subcellularLocation>
</comment>
<keyword evidence="7" id="KW-0130">Cell adhesion</keyword>
<dbReference type="InterPro" id="IPR020894">
    <property type="entry name" value="Cadherin_CS"/>
</dbReference>
<feature type="domain" description="Cadherin" evidence="14">
    <location>
        <begin position="348"/>
        <end position="452"/>
    </location>
</feature>
<evidence type="ECO:0000256" key="2">
    <source>
        <dbReference type="ARBA" id="ARBA00022475"/>
    </source>
</evidence>
<evidence type="ECO:0000256" key="10">
    <source>
        <dbReference type="ARBA" id="ARBA00023180"/>
    </source>
</evidence>
<keyword evidence="6 12" id="KW-0106">Calcium</keyword>
<evidence type="ECO:0000256" key="6">
    <source>
        <dbReference type="ARBA" id="ARBA00022837"/>
    </source>
</evidence>
<dbReference type="Pfam" id="PF16492">
    <property type="entry name" value="Cadherin_C_2"/>
    <property type="match status" value="1"/>
</dbReference>
<dbReference type="FunFam" id="2.60.40.60:FF:000004">
    <property type="entry name" value="Protocadherin 1 gamma 2"/>
    <property type="match status" value="1"/>
</dbReference>
<evidence type="ECO:0000256" key="9">
    <source>
        <dbReference type="ARBA" id="ARBA00023136"/>
    </source>
</evidence>
<evidence type="ECO:0000313" key="16">
    <source>
        <dbReference type="Proteomes" id="UP000812440"/>
    </source>
</evidence>
<dbReference type="AlphaFoldDB" id="A0A8T2J168"/>
<keyword evidence="5" id="KW-0677">Repeat</keyword>
<keyword evidence="8 13" id="KW-1133">Transmembrane helix</keyword>
<keyword evidence="10" id="KW-0325">Glycoprotein</keyword>
<dbReference type="PROSITE" id="PS00232">
    <property type="entry name" value="CADHERIN_1"/>
    <property type="match status" value="4"/>
</dbReference>
<sequence length="794" mass="88372">MYEAPVQQNKQRTWQVLYFFVYFKFTAISGQIQYSVFEELKRGSVVGNIANDLNLEIEEISERKLHLDNQANARYFNVNLGNGDLFVSDRIDREMLCGSEQNCFLNIEAVIEKPLHFQTIQIEILDVNDNSPLFSKKVFDFVISESVLPGARFALGHAQDPDIGTNSVQKYELSANGYFSLSEKSDDGSKYPELVLERPLDREKQNSFKFVLIAFDGGRPKKTGSALIKIVIQDANDNYPVFNKETYRINISESSPDHFLILQLNATDEDEGSNAELTYSFSHIPEEAKHLFDIDSQTGNITKIGKLDYEVTKNYKLTVEAKDSGGLVAHSKVLIQIVDANDNAPVITINSFISSIPEDSPPETVIALINILDLDSGENGEIVCQIPEMLPFQLLQLNKNYFRIITSMNLDREVTSHYKITIKATDKGSPPLYSNKTLELAISDVNDNIPVFENNIYIAYVPENNLPGTSIQRTEAVDHDLNANGHVAYSIISNDNVDVSSHVSINSVTGVIYALQSFDFEQIREFQFQVKAEDSGSPPLSNNITVRICIIDTNDNPPKILYPLSESDRAVLYEFIPRSSSKGYLVTKVIAVDSDAGHNAWLSYHLLQVLDSSLFTIGQHSGEIRIFRDIQDGDASRQKIVVLVKDNGNPSLSSTATLNLVIADSFQLLPEINKQPIKLETTPNITFYLVIAIAMISILFILTIIAAVVSKYKNSSPVFGTLTKGSYPQFAVQCPSQISKGTLPLSFPYDVCVAIDASQNEFAYLRPLHDAPTDNLIDTDDCPSGTDGVSNIDQ</sequence>
<dbReference type="InterPro" id="IPR050174">
    <property type="entry name" value="Protocadherin/Cadherin-CA"/>
</dbReference>
<keyword evidence="9 13" id="KW-0472">Membrane</keyword>
<evidence type="ECO:0000256" key="13">
    <source>
        <dbReference type="SAM" id="Phobius"/>
    </source>
</evidence>
<protein>
    <recommendedName>
        <fullName evidence="11">Protocadherin gamma-C3</fullName>
    </recommendedName>
</protein>
<dbReference type="PRINTS" id="PR00205">
    <property type="entry name" value="CADHERIN"/>
</dbReference>
<dbReference type="InterPro" id="IPR002126">
    <property type="entry name" value="Cadherin-like_dom"/>
</dbReference>
<dbReference type="FunFam" id="2.60.40.60:FF:000006">
    <property type="entry name" value="Protocadherin alpha 2"/>
    <property type="match status" value="1"/>
</dbReference>
<feature type="domain" description="Cadherin" evidence="14">
    <location>
        <begin position="135"/>
        <end position="242"/>
    </location>
</feature>
<dbReference type="Proteomes" id="UP000812440">
    <property type="component" value="Chromosome 3"/>
</dbReference>
<dbReference type="FunFam" id="2.60.40.60:FF:000001">
    <property type="entry name" value="Protocadherin alpha 2"/>
    <property type="match status" value="1"/>
</dbReference>
<evidence type="ECO:0000256" key="12">
    <source>
        <dbReference type="PROSITE-ProRule" id="PRU00043"/>
    </source>
</evidence>
<evidence type="ECO:0000313" key="15">
    <source>
        <dbReference type="EMBL" id="KAG8438999.1"/>
    </source>
</evidence>
<keyword evidence="4" id="KW-0732">Signal</keyword>
<dbReference type="EMBL" id="JAACNH010000006">
    <property type="protein sequence ID" value="KAG8438999.1"/>
    <property type="molecule type" value="Genomic_DNA"/>
</dbReference>
<gene>
    <name evidence="15" type="ORF">GDO86_005258</name>
</gene>